<feature type="domain" description="Nephrocystin 3-like N-terminal" evidence="2">
    <location>
        <begin position="94"/>
        <end position="245"/>
    </location>
</feature>
<dbReference type="OrthoDB" id="194358at2759"/>
<dbReference type="InterPro" id="IPR056884">
    <property type="entry name" value="NPHP3-like_N"/>
</dbReference>
<accession>A0A0D2NQC5</accession>
<proteinExistence type="predicted"/>
<dbReference type="Gene3D" id="3.40.50.300">
    <property type="entry name" value="P-loop containing nucleotide triphosphate hydrolases"/>
    <property type="match status" value="1"/>
</dbReference>
<organism evidence="3 4">
    <name type="scientific">Hypholoma sublateritium (strain FD-334 SS-4)</name>
    <dbReference type="NCBI Taxonomy" id="945553"/>
    <lineage>
        <taxon>Eukaryota</taxon>
        <taxon>Fungi</taxon>
        <taxon>Dikarya</taxon>
        <taxon>Basidiomycota</taxon>
        <taxon>Agaricomycotina</taxon>
        <taxon>Agaricomycetes</taxon>
        <taxon>Agaricomycetidae</taxon>
        <taxon>Agaricales</taxon>
        <taxon>Agaricineae</taxon>
        <taxon>Strophariaceae</taxon>
        <taxon>Hypholoma</taxon>
    </lineage>
</organism>
<reference evidence="4" key="1">
    <citation type="submission" date="2014-04" db="EMBL/GenBank/DDBJ databases">
        <title>Evolutionary Origins and Diversification of the Mycorrhizal Mutualists.</title>
        <authorList>
            <consortium name="DOE Joint Genome Institute"/>
            <consortium name="Mycorrhizal Genomics Consortium"/>
            <person name="Kohler A."/>
            <person name="Kuo A."/>
            <person name="Nagy L.G."/>
            <person name="Floudas D."/>
            <person name="Copeland A."/>
            <person name="Barry K.W."/>
            <person name="Cichocki N."/>
            <person name="Veneault-Fourrey C."/>
            <person name="LaButti K."/>
            <person name="Lindquist E.A."/>
            <person name="Lipzen A."/>
            <person name="Lundell T."/>
            <person name="Morin E."/>
            <person name="Murat C."/>
            <person name="Riley R."/>
            <person name="Ohm R."/>
            <person name="Sun H."/>
            <person name="Tunlid A."/>
            <person name="Henrissat B."/>
            <person name="Grigoriev I.V."/>
            <person name="Hibbett D.S."/>
            <person name="Martin F."/>
        </authorList>
    </citation>
    <scope>NUCLEOTIDE SEQUENCE [LARGE SCALE GENOMIC DNA]</scope>
    <source>
        <strain evidence="4">FD-334 SS-4</strain>
    </source>
</reference>
<dbReference type="PANTHER" id="PTHR10039">
    <property type="entry name" value="AMELOGENIN"/>
    <property type="match status" value="1"/>
</dbReference>
<protein>
    <recommendedName>
        <fullName evidence="2">Nephrocystin 3-like N-terminal domain-containing protein</fullName>
    </recommendedName>
</protein>
<evidence type="ECO:0000313" key="4">
    <source>
        <dbReference type="Proteomes" id="UP000054270"/>
    </source>
</evidence>
<dbReference type="InterPro" id="IPR027417">
    <property type="entry name" value="P-loop_NTPase"/>
</dbReference>
<dbReference type="EMBL" id="KN817562">
    <property type="protein sequence ID" value="KJA20969.1"/>
    <property type="molecule type" value="Genomic_DNA"/>
</dbReference>
<gene>
    <name evidence="3" type="ORF">HYPSUDRAFT_203360</name>
</gene>
<evidence type="ECO:0000256" key="1">
    <source>
        <dbReference type="ARBA" id="ARBA00022737"/>
    </source>
</evidence>
<dbReference type="Pfam" id="PF24883">
    <property type="entry name" value="NPHP3_N"/>
    <property type="match status" value="1"/>
</dbReference>
<evidence type="ECO:0000259" key="2">
    <source>
        <dbReference type="Pfam" id="PF24883"/>
    </source>
</evidence>
<dbReference type="AlphaFoldDB" id="A0A0D2NQC5"/>
<dbReference type="Proteomes" id="UP000054270">
    <property type="component" value="Unassembled WGS sequence"/>
</dbReference>
<sequence>MPSFSKPLPELPTRKHTAEFFSNAVHPVINGGSFINTNNSPTPSQKDGFQILQEHVATAAFHNSWQRADPPRCHAHTREAVLEELFDWIVGNVPREAWVTWLNGAAGAGKSAICQSAAEMCIQRGIKVASFFFFRTDATRNKIDAVIATLAYQIIQVLPATKELIIQSIESHPLIFSQTFATQLDVLILTPIRHLHHLDQRVKLLLIIDGVDECLEYSAQMNLIHTFSKLLQHRDLPLTVLFGSRRESQIQMAFNARDMDNILKQLPLDNNYHAENDIRTFLVERFDDIKRTHPQRKRLGPAWPAAKHVQQIVAKSSGQFIYAASIVKFLSMPSLNPSTQLDIVRGLRPAGRAIPFAELDALYRHIFSQVDDIATTLGFLAYGILVPDHTVHEIMYFFDITPDDVENILAALTSVLSRDMGQDKIVFYHASLPDFLMDKERSQEYCISDMGTDLSLLWFKNAASGRFKDLLPPLQNVELDKFLACAKACPNLRVSMLNYTPSQTRSVYALYYFPRDILKLVRAMDFGDNGEVYRILRVRIVHYVQEEFPHMISGLQSIILAQ</sequence>
<keyword evidence="4" id="KW-1185">Reference proteome</keyword>
<dbReference type="SUPFAM" id="SSF52540">
    <property type="entry name" value="P-loop containing nucleoside triphosphate hydrolases"/>
    <property type="match status" value="1"/>
</dbReference>
<keyword evidence="1" id="KW-0677">Repeat</keyword>
<evidence type="ECO:0000313" key="3">
    <source>
        <dbReference type="EMBL" id="KJA20969.1"/>
    </source>
</evidence>
<name>A0A0D2NQC5_HYPSF</name>